<organism evidence="1 2">
    <name type="scientific">Alteromonas ponticola</name>
    <dbReference type="NCBI Taxonomy" id="2720613"/>
    <lineage>
        <taxon>Bacteria</taxon>
        <taxon>Pseudomonadati</taxon>
        <taxon>Pseudomonadota</taxon>
        <taxon>Gammaproteobacteria</taxon>
        <taxon>Alteromonadales</taxon>
        <taxon>Alteromonadaceae</taxon>
        <taxon>Alteromonas/Salinimonas group</taxon>
        <taxon>Alteromonas</taxon>
    </lineage>
</organism>
<protein>
    <submittedName>
        <fullName evidence="1">NADH-quinone reductase</fullName>
    </submittedName>
</protein>
<dbReference type="Pfam" id="PF20090">
    <property type="entry name" value="DUF6482"/>
    <property type="match status" value="1"/>
</dbReference>
<dbReference type="RefSeq" id="WP_169211902.1">
    <property type="nucleotide sequence ID" value="NZ_JAATNW010000008.1"/>
</dbReference>
<accession>A0ABX1R763</accession>
<dbReference type="Proteomes" id="UP000709336">
    <property type="component" value="Unassembled WGS sequence"/>
</dbReference>
<proteinExistence type="predicted"/>
<keyword evidence="2" id="KW-1185">Reference proteome</keyword>
<name>A0ABX1R763_9ALTE</name>
<gene>
    <name evidence="1" type="ORF">HCJ96_15020</name>
</gene>
<evidence type="ECO:0000313" key="1">
    <source>
        <dbReference type="EMBL" id="NMH61341.1"/>
    </source>
</evidence>
<dbReference type="EMBL" id="JAATNW010000008">
    <property type="protein sequence ID" value="NMH61341.1"/>
    <property type="molecule type" value="Genomic_DNA"/>
</dbReference>
<evidence type="ECO:0000313" key="2">
    <source>
        <dbReference type="Proteomes" id="UP000709336"/>
    </source>
</evidence>
<dbReference type="InterPro" id="IPR045508">
    <property type="entry name" value="DUF6482"/>
</dbReference>
<reference evidence="1 2" key="1">
    <citation type="submission" date="2020-03" db="EMBL/GenBank/DDBJ databases">
        <title>Alteromonas ponticola sp. nov., isolated from seawater.</title>
        <authorList>
            <person name="Yoon J.-H."/>
            <person name="Kim Y.-O."/>
        </authorList>
    </citation>
    <scope>NUCLEOTIDE SEQUENCE [LARGE SCALE GENOMIC DNA]</scope>
    <source>
        <strain evidence="1 2">MYP5</strain>
    </source>
</reference>
<sequence>MELHIESIEGGIYLVKKVNGEVCQIVKNDKDMPLTFHSLEEIKSHFANVQIEHAWLTQSTPYEEMVGLESTREPMKIKLEWKPVAL</sequence>
<comment type="caution">
    <text evidence="1">The sequence shown here is derived from an EMBL/GenBank/DDBJ whole genome shotgun (WGS) entry which is preliminary data.</text>
</comment>